<evidence type="ECO:0000256" key="1">
    <source>
        <dbReference type="SAM" id="MobiDB-lite"/>
    </source>
</evidence>
<dbReference type="GeneID" id="5437116"/>
<reference evidence="2 3" key="1">
    <citation type="journal article" date="2011" name="PLoS Genet.">
        <title>Genomic analysis of the necrotrophic fungal pathogens Sclerotinia sclerotiorum and Botrytis cinerea.</title>
        <authorList>
            <person name="Amselem J."/>
            <person name="Cuomo C.A."/>
            <person name="van Kan J.A."/>
            <person name="Viaud M."/>
            <person name="Benito E.P."/>
            <person name="Couloux A."/>
            <person name="Coutinho P.M."/>
            <person name="de Vries R.P."/>
            <person name="Dyer P.S."/>
            <person name="Fillinger S."/>
            <person name="Fournier E."/>
            <person name="Gout L."/>
            <person name="Hahn M."/>
            <person name="Kohn L."/>
            <person name="Lapalu N."/>
            <person name="Plummer K.M."/>
            <person name="Pradier J.M."/>
            <person name="Quevillon E."/>
            <person name="Sharon A."/>
            <person name="Simon A."/>
            <person name="ten Have A."/>
            <person name="Tudzynski B."/>
            <person name="Tudzynski P."/>
            <person name="Wincker P."/>
            <person name="Andrew M."/>
            <person name="Anthouard V."/>
            <person name="Beever R.E."/>
            <person name="Beffa R."/>
            <person name="Benoit I."/>
            <person name="Bouzid O."/>
            <person name="Brault B."/>
            <person name="Chen Z."/>
            <person name="Choquer M."/>
            <person name="Collemare J."/>
            <person name="Cotton P."/>
            <person name="Danchin E.G."/>
            <person name="Da Silva C."/>
            <person name="Gautier A."/>
            <person name="Giraud C."/>
            <person name="Giraud T."/>
            <person name="Gonzalez C."/>
            <person name="Grossetete S."/>
            <person name="Guldener U."/>
            <person name="Henrissat B."/>
            <person name="Howlett B.J."/>
            <person name="Kodira C."/>
            <person name="Kretschmer M."/>
            <person name="Lappartient A."/>
            <person name="Leroch M."/>
            <person name="Levis C."/>
            <person name="Mauceli E."/>
            <person name="Neuveglise C."/>
            <person name="Oeser B."/>
            <person name="Pearson M."/>
            <person name="Poulain J."/>
            <person name="Poussereau N."/>
            <person name="Quesneville H."/>
            <person name="Rascle C."/>
            <person name="Schumacher J."/>
            <person name="Segurens B."/>
            <person name="Sexton A."/>
            <person name="Silva E."/>
            <person name="Sirven C."/>
            <person name="Soanes D.M."/>
            <person name="Talbot N.J."/>
            <person name="Templeton M."/>
            <person name="Yandava C."/>
            <person name="Yarden O."/>
            <person name="Zeng Q."/>
            <person name="Rollins J.A."/>
            <person name="Lebrun M.H."/>
            <person name="Dickman M."/>
        </authorList>
    </citation>
    <scope>NUCLEOTIDE SEQUENCE [LARGE SCALE GENOMIC DNA]</scope>
    <source>
        <strain evidence="2 3">B05.10</strain>
    </source>
</reference>
<dbReference type="OrthoDB" id="5342758at2759"/>
<feature type="region of interest" description="Disordered" evidence="1">
    <location>
        <begin position="182"/>
        <end position="239"/>
    </location>
</feature>
<feature type="region of interest" description="Disordered" evidence="1">
    <location>
        <begin position="601"/>
        <end position="663"/>
    </location>
</feature>
<sequence length="663" mass="73629">MSRSRSSFFSNSSGTNDQKHPLLSSEYDSQIEINLRDLSSPSASRATPSPPPEFYRDMRSPTSASARTLSPRPISESGSASKFKGNGKAKGRRIQFAAPPPPIVGSVAGLGNIGNIGRSLDGSRSPHLRGSLVREGKGVGILKSMGSAVGSSAQNDSLLGLERRERALQAELQMLLDAQSEGLMQGFGGGGNREEHSGSSTPTTRSLQRDRDRQGGRSTEGAHMRTIPVRQPKRKSVGLRGSRKGLLRNMGLLADVKVEEGELLAEEIKRREICIAKTKDWKIRIDEVKREIGEFISADTMNTSVSSSREERNQSPHASKSEEDREIAELRTEERAVENEIRETEDRLLQMKARRSWLGDRINERVNQRESRLSSYRGALREVESEVQEFLTRPPAMVSIVMGNEEGFMALPPKRRTLEMAEEWWSKEINSLQARKLEVQREKEALEDGAKLWEESVMTVVNFEDELRENMKSGKVGDVEGLKMQIRKMKTVIGKLAEMERVAESKRWNLLVVAVGAELQAFKQGEEILREALGGMGGGVHGDDYDYDHDIDIGIEKAEAKIDNDNRSIDTDLELRTTHSGDGESTTDDDGLKELEAEFARQERRRGGMLGEGRGGVDKEGDADMGADADVDVEESDEEKHLRELMVGHSRGDEENDTDHEGF</sequence>
<gene>
    <name evidence="2" type="ORF">BCIN_01g10090</name>
</gene>
<dbReference type="VEuPathDB" id="FungiDB:Bcin01g10090"/>
<proteinExistence type="predicted"/>
<name>A0A384J794_BOTFB</name>
<evidence type="ECO:0000313" key="2">
    <source>
        <dbReference type="EMBL" id="ATZ46403.1"/>
    </source>
</evidence>
<feature type="region of interest" description="Disordered" evidence="1">
    <location>
        <begin position="573"/>
        <end position="592"/>
    </location>
</feature>
<feature type="compositionally biased region" description="Basic and acidic residues" evidence="1">
    <location>
        <begin position="308"/>
        <end position="332"/>
    </location>
</feature>
<accession>A0A384J794</accession>
<evidence type="ECO:0000313" key="3">
    <source>
        <dbReference type="Proteomes" id="UP000001798"/>
    </source>
</evidence>
<dbReference type="OMA" id="HWNLLIC"/>
<feature type="compositionally biased region" description="Basic and acidic residues" evidence="1">
    <location>
        <begin position="638"/>
        <end position="663"/>
    </location>
</feature>
<dbReference type="RefSeq" id="XP_001556537.1">
    <property type="nucleotide sequence ID" value="XM_001556487.2"/>
</dbReference>
<feature type="compositionally biased region" description="Low complexity" evidence="1">
    <location>
        <begin position="1"/>
        <end position="13"/>
    </location>
</feature>
<dbReference type="Proteomes" id="UP000001798">
    <property type="component" value="Chromosome 1"/>
</dbReference>
<dbReference type="EMBL" id="CP009805">
    <property type="protein sequence ID" value="ATZ46403.1"/>
    <property type="molecule type" value="Genomic_DNA"/>
</dbReference>
<feature type="region of interest" description="Disordered" evidence="1">
    <location>
        <begin position="1"/>
        <end position="100"/>
    </location>
</feature>
<dbReference type="AlphaFoldDB" id="A0A384J794"/>
<organism evidence="2 3">
    <name type="scientific">Botryotinia fuckeliana (strain B05.10)</name>
    <name type="common">Noble rot fungus</name>
    <name type="synonym">Botrytis cinerea</name>
    <dbReference type="NCBI Taxonomy" id="332648"/>
    <lineage>
        <taxon>Eukaryota</taxon>
        <taxon>Fungi</taxon>
        <taxon>Dikarya</taxon>
        <taxon>Ascomycota</taxon>
        <taxon>Pezizomycotina</taxon>
        <taxon>Leotiomycetes</taxon>
        <taxon>Helotiales</taxon>
        <taxon>Sclerotiniaceae</taxon>
        <taxon>Botrytis</taxon>
    </lineage>
</organism>
<feature type="compositionally biased region" description="Basic and acidic residues" evidence="1">
    <location>
        <begin position="573"/>
        <end position="582"/>
    </location>
</feature>
<reference evidence="2 3" key="2">
    <citation type="journal article" date="2012" name="Eukaryot. Cell">
        <title>Genome update of Botrytis cinerea strains B05.10 and T4.</title>
        <authorList>
            <person name="Staats M."/>
            <person name="van Kan J.A."/>
        </authorList>
    </citation>
    <scope>NUCLEOTIDE SEQUENCE [LARGE SCALE GENOMIC DNA]</scope>
    <source>
        <strain evidence="2 3">B05.10</strain>
    </source>
</reference>
<dbReference type="KEGG" id="bfu:BCIN_01g10090"/>
<reference evidence="2 3" key="3">
    <citation type="journal article" date="2017" name="Mol. Plant Pathol.">
        <title>A gapless genome sequence of the fungus Botrytis cinerea.</title>
        <authorList>
            <person name="Van Kan J.A."/>
            <person name="Stassen J.H."/>
            <person name="Mosbach A."/>
            <person name="Van Der Lee T.A."/>
            <person name="Faino L."/>
            <person name="Farmer A.D."/>
            <person name="Papasotiriou D.G."/>
            <person name="Zhou S."/>
            <person name="Seidl M.F."/>
            <person name="Cottam E."/>
            <person name="Edel D."/>
            <person name="Hahn M."/>
            <person name="Schwartz D.C."/>
            <person name="Dietrich R.A."/>
            <person name="Widdison S."/>
            <person name="Scalliet G."/>
        </authorList>
    </citation>
    <scope>NUCLEOTIDE SEQUENCE [LARGE SCALE GENOMIC DNA]</scope>
    <source>
        <strain evidence="2 3">B05.10</strain>
    </source>
</reference>
<protein>
    <submittedName>
        <fullName evidence="2">Uncharacterized protein</fullName>
    </submittedName>
</protein>
<keyword evidence="3" id="KW-1185">Reference proteome</keyword>
<feature type="region of interest" description="Disordered" evidence="1">
    <location>
        <begin position="301"/>
        <end position="332"/>
    </location>
</feature>
<feature type="compositionally biased region" description="Acidic residues" evidence="1">
    <location>
        <begin position="623"/>
        <end position="637"/>
    </location>
</feature>
<feature type="compositionally biased region" description="Basic and acidic residues" evidence="1">
    <location>
        <begin position="207"/>
        <end position="223"/>
    </location>
</feature>